<name>A0A1S3HDK6_LINAN</name>
<dbReference type="GO" id="GO:0016491">
    <property type="term" value="F:oxidoreductase activity"/>
    <property type="evidence" value="ECO:0007669"/>
    <property type="project" value="UniProtKB-KW"/>
</dbReference>
<dbReference type="PANTHER" id="PTHR11732">
    <property type="entry name" value="ALDO/KETO REDUCTASE"/>
    <property type="match status" value="1"/>
</dbReference>
<sequence length="325" mass="37214">MEAERTFKLNTGATIPAVGLGTWTIFGDHGSTTEVEEAVKAAIELGYRHIDTAFVYDNISAVGRAVNAKIQDGTVKREDLFITSKLWCTYLRKESVMPQLKKELEQMGLEYLDMYLIHWLLAYKTGDVLFPKDAAGKMILADDDYRPLETWQGLEECQDAGLTKAIGLSNCNSKQIQEILDGARIKPANIQVEIHPLFSNSKLIQFCREKIPGVVITAYAPLCAPGRPWRKPTDPILFDDPRLVEIAKKKNKTQAQVVLRYMNQKGYVIIPKSIKKERLKENFDIFDFKLSPEEMKIMDGFDKNFRIYWEDIGRHSPHYPFNEEF</sequence>
<dbReference type="OrthoDB" id="416253at2759"/>
<feature type="site" description="Lowers pKa of active site Tyr" evidence="6">
    <location>
        <position position="85"/>
    </location>
</feature>
<organism evidence="8 9">
    <name type="scientific">Lingula anatina</name>
    <name type="common">Brachiopod</name>
    <name type="synonym">Lingula unguis</name>
    <dbReference type="NCBI Taxonomy" id="7574"/>
    <lineage>
        <taxon>Eukaryota</taxon>
        <taxon>Metazoa</taxon>
        <taxon>Spiralia</taxon>
        <taxon>Lophotrochozoa</taxon>
        <taxon>Brachiopoda</taxon>
        <taxon>Linguliformea</taxon>
        <taxon>Lingulata</taxon>
        <taxon>Lingulida</taxon>
        <taxon>Linguloidea</taxon>
        <taxon>Lingulidae</taxon>
        <taxon>Lingula</taxon>
    </lineage>
</organism>
<feature type="domain" description="NADP-dependent oxidoreductase" evidence="7">
    <location>
        <begin position="18"/>
        <end position="302"/>
    </location>
</feature>
<evidence type="ECO:0000256" key="6">
    <source>
        <dbReference type="PIRSR" id="PIRSR000097-3"/>
    </source>
</evidence>
<gene>
    <name evidence="9" type="primary">LOC106153978</name>
</gene>
<dbReference type="SUPFAM" id="SSF51430">
    <property type="entry name" value="NAD(P)-linked oxidoreductase"/>
    <property type="match status" value="1"/>
</dbReference>
<evidence type="ECO:0000256" key="4">
    <source>
        <dbReference type="PIRSR" id="PIRSR000097-1"/>
    </source>
</evidence>
<dbReference type="FunFam" id="3.20.20.100:FF:000006">
    <property type="entry name" value="Aldo-keto reductase family 1 member A1"/>
    <property type="match status" value="1"/>
</dbReference>
<dbReference type="PIRSF" id="PIRSF000097">
    <property type="entry name" value="AKR"/>
    <property type="match status" value="1"/>
</dbReference>
<accession>A0A1S3HDK6</accession>
<dbReference type="PRINTS" id="PR00069">
    <property type="entry name" value="ALDKETRDTASE"/>
</dbReference>
<dbReference type="InterPro" id="IPR036812">
    <property type="entry name" value="NAD(P)_OxRdtase_dom_sf"/>
</dbReference>
<dbReference type="Pfam" id="PF00248">
    <property type="entry name" value="Aldo_ket_red"/>
    <property type="match status" value="1"/>
</dbReference>
<dbReference type="Proteomes" id="UP000085678">
    <property type="component" value="Unplaced"/>
</dbReference>
<reference evidence="9" key="1">
    <citation type="submission" date="2025-08" db="UniProtKB">
        <authorList>
            <consortium name="RefSeq"/>
        </authorList>
    </citation>
    <scope>IDENTIFICATION</scope>
    <source>
        <tissue evidence="9">Gonads</tissue>
    </source>
</reference>
<dbReference type="AlphaFoldDB" id="A0A1S3HDK6"/>
<evidence type="ECO:0000256" key="2">
    <source>
        <dbReference type="ARBA" id="ARBA00022857"/>
    </source>
</evidence>
<feature type="binding site" evidence="5">
    <location>
        <position position="118"/>
    </location>
    <ligand>
        <name>substrate</name>
    </ligand>
</feature>
<dbReference type="PROSITE" id="PS00063">
    <property type="entry name" value="ALDOKETO_REDUCTASE_3"/>
    <property type="match status" value="1"/>
</dbReference>
<evidence type="ECO:0000256" key="5">
    <source>
        <dbReference type="PIRSR" id="PIRSR000097-2"/>
    </source>
</evidence>
<protein>
    <submittedName>
        <fullName evidence="9">Aldose reductase</fullName>
    </submittedName>
</protein>
<dbReference type="GeneID" id="106153978"/>
<evidence type="ECO:0000313" key="8">
    <source>
        <dbReference type="Proteomes" id="UP000085678"/>
    </source>
</evidence>
<dbReference type="InterPro" id="IPR020471">
    <property type="entry name" value="AKR"/>
</dbReference>
<dbReference type="KEGG" id="lak:106153978"/>
<dbReference type="Gene3D" id="3.20.20.100">
    <property type="entry name" value="NADP-dependent oxidoreductase domain"/>
    <property type="match status" value="1"/>
</dbReference>
<proteinExistence type="inferred from homology"/>
<evidence type="ECO:0000259" key="7">
    <source>
        <dbReference type="Pfam" id="PF00248"/>
    </source>
</evidence>
<evidence type="ECO:0000256" key="3">
    <source>
        <dbReference type="ARBA" id="ARBA00023002"/>
    </source>
</evidence>
<keyword evidence="3" id="KW-0560">Oxidoreductase</keyword>
<dbReference type="InterPro" id="IPR023210">
    <property type="entry name" value="NADP_OxRdtase_dom"/>
</dbReference>
<keyword evidence="2" id="KW-0521">NADP</keyword>
<keyword evidence="8" id="KW-1185">Reference proteome</keyword>
<evidence type="ECO:0000313" key="9">
    <source>
        <dbReference type="RefSeq" id="XP_013383596.1"/>
    </source>
</evidence>
<feature type="active site" description="Proton donor" evidence="4">
    <location>
        <position position="56"/>
    </location>
</feature>
<evidence type="ECO:0000256" key="1">
    <source>
        <dbReference type="ARBA" id="ARBA00007905"/>
    </source>
</evidence>
<dbReference type="RefSeq" id="XP_013383596.1">
    <property type="nucleotide sequence ID" value="XM_013528142.1"/>
</dbReference>
<dbReference type="InParanoid" id="A0A1S3HDK6"/>
<comment type="similarity">
    <text evidence="1">Belongs to the aldo/keto reductase family.</text>
</comment>
<dbReference type="InterPro" id="IPR018170">
    <property type="entry name" value="Aldo/ket_reductase_CS"/>
</dbReference>